<dbReference type="InParanoid" id="M1DCH3"/>
<reference evidence="1" key="2">
    <citation type="submission" date="2015-06" db="UniProtKB">
        <authorList>
            <consortium name="EnsemblPlants"/>
        </authorList>
    </citation>
    <scope>IDENTIFICATION</scope>
    <source>
        <strain evidence="1">DM1-3 516 R44</strain>
    </source>
</reference>
<keyword evidence="2" id="KW-1185">Reference proteome</keyword>
<name>M1DCH3_SOLTU</name>
<evidence type="ECO:0000313" key="2">
    <source>
        <dbReference type="Proteomes" id="UP000011115"/>
    </source>
</evidence>
<dbReference type="EnsemblPlants" id="PGSC0003DMT400086784">
    <property type="protein sequence ID" value="PGSC0003DMT400086784"/>
    <property type="gene ID" value="PGSC0003DMG400036355"/>
</dbReference>
<organism evidence="1 2">
    <name type="scientific">Solanum tuberosum</name>
    <name type="common">Potato</name>
    <dbReference type="NCBI Taxonomy" id="4113"/>
    <lineage>
        <taxon>Eukaryota</taxon>
        <taxon>Viridiplantae</taxon>
        <taxon>Streptophyta</taxon>
        <taxon>Embryophyta</taxon>
        <taxon>Tracheophyta</taxon>
        <taxon>Spermatophyta</taxon>
        <taxon>Magnoliopsida</taxon>
        <taxon>eudicotyledons</taxon>
        <taxon>Gunneridae</taxon>
        <taxon>Pentapetalae</taxon>
        <taxon>asterids</taxon>
        <taxon>lamiids</taxon>
        <taxon>Solanales</taxon>
        <taxon>Solanaceae</taxon>
        <taxon>Solanoideae</taxon>
        <taxon>Solaneae</taxon>
        <taxon>Solanum</taxon>
    </lineage>
</organism>
<proteinExistence type="predicted"/>
<evidence type="ECO:0000313" key="1">
    <source>
        <dbReference type="EnsemblPlants" id="PGSC0003DMT400086784"/>
    </source>
</evidence>
<dbReference type="OMA" id="FSMMGYT"/>
<accession>M1DCH3</accession>
<dbReference type="AlphaFoldDB" id="M1DCH3"/>
<dbReference type="HOGENOM" id="CLU_117885_0_0_1"/>
<sequence>MWESAEDTNASASLPYGLLISRILVDRLVDLSMFTPVVINSTYDSRTFSSMGYVQVENKWVKKDSIKARAETSKPTKISADSAPLLLQDNDELKNRLLGVECGLETLHDAIEKVFCLQKDTTTDVGKLRIAMTGIKQEGISTVNKFTHQVDSLKGGVSFSNNDFAVSVQTYYSSLSRGMERSYNTFYGKVINTLKYFLGDR</sequence>
<protein>
    <submittedName>
        <fullName evidence="1">Uncharacterized protein</fullName>
    </submittedName>
</protein>
<dbReference type="Gramene" id="PGSC0003DMT400086784">
    <property type="protein sequence ID" value="PGSC0003DMT400086784"/>
    <property type="gene ID" value="PGSC0003DMG400036355"/>
</dbReference>
<reference evidence="2" key="1">
    <citation type="journal article" date="2011" name="Nature">
        <title>Genome sequence and analysis of the tuber crop potato.</title>
        <authorList>
            <consortium name="The Potato Genome Sequencing Consortium"/>
        </authorList>
    </citation>
    <scope>NUCLEOTIDE SEQUENCE [LARGE SCALE GENOMIC DNA]</scope>
    <source>
        <strain evidence="2">cv. DM1-3 516 R44</strain>
    </source>
</reference>
<dbReference type="Proteomes" id="UP000011115">
    <property type="component" value="Unassembled WGS sequence"/>
</dbReference>
<dbReference type="PaxDb" id="4113-PGSC0003DMT400086784"/>